<feature type="chain" id="PRO_5047361182" evidence="2">
    <location>
        <begin position="23"/>
        <end position="368"/>
    </location>
</feature>
<dbReference type="Pfam" id="PF07995">
    <property type="entry name" value="GSDH"/>
    <property type="match status" value="1"/>
</dbReference>
<organism evidence="4 5">
    <name type="scientific">Actinomadura miaoliensis</name>
    <dbReference type="NCBI Taxonomy" id="430685"/>
    <lineage>
        <taxon>Bacteria</taxon>
        <taxon>Bacillati</taxon>
        <taxon>Actinomycetota</taxon>
        <taxon>Actinomycetes</taxon>
        <taxon>Streptosporangiales</taxon>
        <taxon>Thermomonosporaceae</taxon>
        <taxon>Actinomadura</taxon>
    </lineage>
</organism>
<reference evidence="5" key="1">
    <citation type="journal article" date="2019" name="Int. J. Syst. Evol. Microbiol.">
        <title>The Global Catalogue of Microorganisms (GCM) 10K type strain sequencing project: providing services to taxonomists for standard genome sequencing and annotation.</title>
        <authorList>
            <consortium name="The Broad Institute Genomics Platform"/>
            <consortium name="The Broad Institute Genome Sequencing Center for Infectious Disease"/>
            <person name="Wu L."/>
            <person name="Ma J."/>
        </authorList>
    </citation>
    <scope>NUCLEOTIDE SEQUENCE [LARGE SCALE GENOMIC DNA]</scope>
    <source>
        <strain evidence="5">JCM 16702</strain>
    </source>
</reference>
<evidence type="ECO:0000313" key="4">
    <source>
        <dbReference type="EMBL" id="GAA4057472.1"/>
    </source>
</evidence>
<evidence type="ECO:0000313" key="5">
    <source>
        <dbReference type="Proteomes" id="UP001500683"/>
    </source>
</evidence>
<keyword evidence="5" id="KW-1185">Reference proteome</keyword>
<keyword evidence="2" id="KW-0732">Signal</keyword>
<proteinExistence type="predicted"/>
<comment type="caution">
    <text evidence="4">The sequence shown here is derived from an EMBL/GenBank/DDBJ whole genome shotgun (WGS) entry which is preliminary data.</text>
</comment>
<dbReference type="EMBL" id="BAAAZG010000001">
    <property type="protein sequence ID" value="GAA4057472.1"/>
    <property type="molecule type" value="Genomic_DNA"/>
</dbReference>
<sequence>MPLNKRILAPTAAFAVTFSLVAVPPAPAPRAAANRTTAAVPSFDFSAPQVLATGLQVPWGLTFLPDGSALVSERATARILRLRPGSAPTEVARLSGVRPAGEGGLLGLAVSPSYAQDGYVYAYYTAASDNRVVRFRLAASPQEQVVFSGIPKSTIHNGGRIHFGPDGMLYVGTGDAAQTANAQNPNTPAGKILRMRPDGSPAPGNPTPNSVIYTLGHRNVQGLAWGGGRMYASEFGQNTWDEINHITPGGNYGWPQVEGPGGTPAYRAPIVTWATSEASPSGAAVVGDTLYAAGLRGQRLWLVPLNGSGGTAGSPTAVLTGAYGRLRTVALGPDGWLWVMTSNRDGRGTPASADDRIVRFPPATSRTG</sequence>
<gene>
    <name evidence="4" type="ORF">GCM10022214_06800</name>
</gene>
<feature type="domain" description="Glucose/Sorbosone dehydrogenase" evidence="3">
    <location>
        <begin position="55"/>
        <end position="347"/>
    </location>
</feature>
<name>A0ABP7V1G4_9ACTN</name>
<dbReference type="RefSeq" id="WP_344940356.1">
    <property type="nucleotide sequence ID" value="NZ_BAAAZG010000001.1"/>
</dbReference>
<dbReference type="PANTHER" id="PTHR19328">
    <property type="entry name" value="HEDGEHOG-INTERACTING PROTEIN"/>
    <property type="match status" value="1"/>
</dbReference>
<dbReference type="SUPFAM" id="SSF50952">
    <property type="entry name" value="Soluble quinoprotein glucose dehydrogenase"/>
    <property type="match status" value="1"/>
</dbReference>
<dbReference type="PANTHER" id="PTHR19328:SF13">
    <property type="entry name" value="HIPL1 PROTEIN"/>
    <property type="match status" value="1"/>
</dbReference>
<dbReference type="InterPro" id="IPR011041">
    <property type="entry name" value="Quinoprot_gluc/sorb_DH_b-prop"/>
</dbReference>
<evidence type="ECO:0000256" key="1">
    <source>
        <dbReference type="SAM" id="MobiDB-lite"/>
    </source>
</evidence>
<dbReference type="InterPro" id="IPR011042">
    <property type="entry name" value="6-blade_b-propeller_TolB-like"/>
</dbReference>
<dbReference type="Gene3D" id="2.120.10.30">
    <property type="entry name" value="TolB, C-terminal domain"/>
    <property type="match status" value="1"/>
</dbReference>
<protein>
    <submittedName>
        <fullName evidence="4">PQQ-dependent sugar dehydrogenase</fullName>
    </submittedName>
</protein>
<feature type="region of interest" description="Disordered" evidence="1">
    <location>
        <begin position="182"/>
        <end position="206"/>
    </location>
</feature>
<evidence type="ECO:0000256" key="2">
    <source>
        <dbReference type="SAM" id="SignalP"/>
    </source>
</evidence>
<dbReference type="Proteomes" id="UP001500683">
    <property type="component" value="Unassembled WGS sequence"/>
</dbReference>
<dbReference type="InterPro" id="IPR012938">
    <property type="entry name" value="Glc/Sorbosone_DH"/>
</dbReference>
<evidence type="ECO:0000259" key="3">
    <source>
        <dbReference type="Pfam" id="PF07995"/>
    </source>
</evidence>
<feature type="signal peptide" evidence="2">
    <location>
        <begin position="1"/>
        <end position="22"/>
    </location>
</feature>
<accession>A0ABP7V1G4</accession>